<dbReference type="PANTHER" id="PTHR30024:SF42">
    <property type="entry name" value="ALIPHATIC SULFONATES-BINDING PROTEIN-RELATED"/>
    <property type="match status" value="1"/>
</dbReference>
<keyword evidence="1" id="KW-0732">Signal</keyword>
<dbReference type="SUPFAM" id="SSF53850">
    <property type="entry name" value="Periplasmic binding protein-like II"/>
    <property type="match status" value="1"/>
</dbReference>
<keyword evidence="4" id="KW-1185">Reference proteome</keyword>
<dbReference type="InterPro" id="IPR015168">
    <property type="entry name" value="SsuA/THI5"/>
</dbReference>
<feature type="signal peptide" evidence="1">
    <location>
        <begin position="1"/>
        <end position="36"/>
    </location>
</feature>
<dbReference type="EMBL" id="FUZQ01000006">
    <property type="protein sequence ID" value="SKC74611.1"/>
    <property type="molecule type" value="Genomic_DNA"/>
</dbReference>
<accession>A0A1T5LF34</accession>
<dbReference type="RefSeq" id="WP_079575596.1">
    <property type="nucleotide sequence ID" value="NZ_FUZQ01000006.1"/>
</dbReference>
<feature type="chain" id="PRO_5039566445" evidence="1">
    <location>
        <begin position="37"/>
        <end position="371"/>
    </location>
</feature>
<dbReference type="OrthoDB" id="506623at2"/>
<reference evidence="3 4" key="1">
    <citation type="submission" date="2017-02" db="EMBL/GenBank/DDBJ databases">
        <authorList>
            <person name="Peterson S.W."/>
        </authorList>
    </citation>
    <scope>NUCLEOTIDE SEQUENCE [LARGE SCALE GENOMIC DNA]</scope>
    <source>
        <strain evidence="3 4">DSM 21481</strain>
    </source>
</reference>
<feature type="domain" description="SsuA/THI5-like" evidence="2">
    <location>
        <begin position="100"/>
        <end position="227"/>
    </location>
</feature>
<dbReference type="PANTHER" id="PTHR30024">
    <property type="entry name" value="ALIPHATIC SULFONATES-BINDING PROTEIN-RELATED"/>
    <property type="match status" value="1"/>
</dbReference>
<dbReference type="PROSITE" id="PS51257">
    <property type="entry name" value="PROKAR_LIPOPROTEIN"/>
    <property type="match status" value="1"/>
</dbReference>
<evidence type="ECO:0000313" key="4">
    <source>
        <dbReference type="Proteomes" id="UP000189777"/>
    </source>
</evidence>
<proteinExistence type="predicted"/>
<name>A0A1T5LF34_9MICO</name>
<dbReference type="Gene3D" id="3.40.190.10">
    <property type="entry name" value="Periplasmic binding protein-like II"/>
    <property type="match status" value="2"/>
</dbReference>
<protein>
    <submittedName>
        <fullName evidence="3">Sulfonate transport system substrate-binding protein</fullName>
    </submittedName>
</protein>
<evidence type="ECO:0000313" key="3">
    <source>
        <dbReference type="EMBL" id="SKC74611.1"/>
    </source>
</evidence>
<dbReference type="Proteomes" id="UP000189777">
    <property type="component" value="Unassembled WGS sequence"/>
</dbReference>
<evidence type="ECO:0000259" key="2">
    <source>
        <dbReference type="Pfam" id="PF09084"/>
    </source>
</evidence>
<organism evidence="3 4">
    <name type="scientific">Krasilnikoviella flava</name>
    <dbReference type="NCBI Taxonomy" id="526729"/>
    <lineage>
        <taxon>Bacteria</taxon>
        <taxon>Bacillati</taxon>
        <taxon>Actinomycetota</taxon>
        <taxon>Actinomycetes</taxon>
        <taxon>Micrococcales</taxon>
        <taxon>Promicromonosporaceae</taxon>
        <taxon>Krasilnikoviella</taxon>
    </lineage>
</organism>
<gene>
    <name evidence="3" type="ORF">SAMN04324258_3309</name>
</gene>
<dbReference type="Pfam" id="PF09084">
    <property type="entry name" value="NMT1"/>
    <property type="match status" value="1"/>
</dbReference>
<dbReference type="STRING" id="526729.SAMN04324258_3309"/>
<evidence type="ECO:0000256" key="1">
    <source>
        <dbReference type="SAM" id="SignalP"/>
    </source>
</evidence>
<sequence length="371" mass="38754">MPRTTLTRPALAGPTARHAVAAAVGVVALLGTAGCAADAAADGAGGTLAASDPLPSTVPDGTTLVVGDPTTEVALELAGDEIEHDLSFDLEWANLSGGPQTIEAFRAESLDVGAVAEIPPIHATWTGVPVSIVATQYRENWQDAPVYELAGRPGLTLGSLDDLAGKRIAFSPGQAQGALVLKALGAAGLTQDDVELVELPSTGDVYSTALAAGEVDVAPLGGTQLFRYLTKYEADGAQSVRHGLRDDAGHLYAPKAVLEDPAKAAALHEYVEVWAKAKVWVAEHPEEWKQGYYVEHEGLTDEDAQYLIDHAAVPDIPADLTEGIARTQDTIDLLSTELGEDPLDAADLFDQRFVAAQTAGVEAQRAAEEGR</sequence>
<dbReference type="AlphaFoldDB" id="A0A1T5LF34"/>